<dbReference type="GO" id="GO:0008574">
    <property type="term" value="F:plus-end-directed microtubule motor activity"/>
    <property type="evidence" value="ECO:0007669"/>
    <property type="project" value="TreeGrafter"/>
</dbReference>
<keyword evidence="7 12" id="KW-0067">ATP-binding</keyword>
<feature type="repeat" description="PPR" evidence="13">
    <location>
        <begin position="1377"/>
        <end position="1412"/>
    </location>
</feature>
<feature type="repeat" description="PPR" evidence="13">
    <location>
        <begin position="1342"/>
        <end position="1376"/>
    </location>
</feature>
<evidence type="ECO:0000313" key="16">
    <source>
        <dbReference type="EMBL" id="PPR80609.1"/>
    </source>
</evidence>
<evidence type="ECO:0000256" key="9">
    <source>
        <dbReference type="ARBA" id="ARBA00023212"/>
    </source>
</evidence>
<dbReference type="GO" id="GO:0072686">
    <property type="term" value="C:mitotic spindle"/>
    <property type="evidence" value="ECO:0007669"/>
    <property type="project" value="TreeGrafter"/>
</dbReference>
<dbReference type="Proteomes" id="UP000239757">
    <property type="component" value="Unassembled WGS sequence"/>
</dbReference>
<evidence type="ECO:0000256" key="2">
    <source>
        <dbReference type="ARBA" id="ARBA00006643"/>
    </source>
</evidence>
<dbReference type="Gene3D" id="3.40.850.10">
    <property type="entry name" value="Kinesin motor domain"/>
    <property type="match status" value="1"/>
</dbReference>
<evidence type="ECO:0000256" key="1">
    <source>
        <dbReference type="ARBA" id="ARBA00004186"/>
    </source>
</evidence>
<dbReference type="GO" id="GO:0090307">
    <property type="term" value="P:mitotic spindle assembly"/>
    <property type="evidence" value="ECO:0007669"/>
    <property type="project" value="TreeGrafter"/>
</dbReference>
<dbReference type="FunFam" id="3.40.850.10:FF:000019">
    <property type="entry name" value="Kinesin-like protein KIN-5D"/>
    <property type="match status" value="1"/>
</dbReference>
<dbReference type="Pfam" id="PF01535">
    <property type="entry name" value="PPR"/>
    <property type="match status" value="2"/>
</dbReference>
<dbReference type="GO" id="GO:0008270">
    <property type="term" value="F:zinc ion binding"/>
    <property type="evidence" value="ECO:0007669"/>
    <property type="project" value="InterPro"/>
</dbReference>
<comment type="subcellular location">
    <subcellularLocation>
        <location evidence="1">Cytoplasm</location>
        <location evidence="1">Cytoskeleton</location>
        <location evidence="1">Spindle</location>
    </subcellularLocation>
</comment>
<dbReference type="GO" id="GO:0051231">
    <property type="term" value="P:spindle elongation"/>
    <property type="evidence" value="ECO:0007669"/>
    <property type="project" value="TreeGrafter"/>
</dbReference>
<dbReference type="SMART" id="SM00640">
    <property type="entry name" value="Glyco_32"/>
    <property type="match status" value="1"/>
</dbReference>
<keyword evidence="8 12" id="KW-0505">Motor protein</keyword>
<keyword evidence="9" id="KW-0206">Cytoskeleton</keyword>
<comment type="function">
    <text evidence="11">Responsible for microtubule translocation. May be important for the organization of phragmoplast-specific arrays of microtubules. Plays an essential role in stabilizing the mitotic spindle. Required during mitotic cytokinesis.</text>
</comment>
<dbReference type="CDD" id="cd01364">
    <property type="entry name" value="KISc_BimC_Eg5"/>
    <property type="match status" value="1"/>
</dbReference>
<dbReference type="InterPro" id="IPR047241">
    <property type="entry name" value="KIF11-like_kin_motor_dom"/>
</dbReference>
<dbReference type="FunFam" id="1.25.40.10:FF:000231">
    <property type="entry name" value="Pentatricopeptide repeat-containing protein chloroplastic"/>
    <property type="match status" value="1"/>
</dbReference>
<feature type="domain" description="Kinesin motor" evidence="15">
    <location>
        <begin position="12"/>
        <end position="359"/>
    </location>
</feature>
<evidence type="ECO:0000256" key="5">
    <source>
        <dbReference type="ARBA" id="ARBA00022737"/>
    </source>
</evidence>
<name>A0A2P5VP29_GOSBA</name>
<dbReference type="InterPro" id="IPR002885">
    <property type="entry name" value="PPR_rpt"/>
</dbReference>
<sequence>MSGRHEREKGVNVQVLLRCRPFSEDELRNNAPQVVTCNEFQREVAVSQNIAGKHIDRVFTFDKVFGPTAQQKDLYEQAVVPIVNEVLEGFNCTIFAYGQTGTGKTYTMEGECKRGKAGHNGELPADAGVIPRAVQQIFDTLEGQNAEYSVKVTFLELYNEEITDLLAPEEISKVVLEEKQKKTLPLMEDGKGGVLVRGLEEEIVTTSSEIFTLLERGSAKRRTAETLLNKQSSRSHSLFSITIHIKEATPEGEELIKCGKLNLVDLAGSENISRSGARDGRAREAGEINKSLLTLGRVISALVEHLGHVPYRDSKLTRLLRDSLGGRTKTCIIATVSPAVHCLEETLSTLDYAHRAKHIKNKPEVNQKMMKSTLIKDLYGEIERLKGEVYAAREKNGVYVPKERYYQEESERKAMADQIEKMGVLLENHQKQLEELQDKYVAQVRQCSDLSGKLEKTEKNLNETSKLLVNSEEELKKCRYVLKEKEFIISQQKQAENALAHQACALRSDLEKAVKDNALLFLKIGREDKLNADNRVVVNNYQVELAQQIGSICNLVSSLMSQQNEHLESVEKLCRSFTDTHQKAILDMKKKVTAARTLHVSQMEAVQNIVRLHKGSSNAALDEISTLAASNAHSIEEFLKSEAGKEASIFNDLQGTLATHQGEMALFARELRQRFHASIEQTKNVSDYTNGILDKLSEESVKVQNHAVQADEVQMKSIASFQKVYEEQSKSDSEKLIADMTNLVYNHVRRQKELVDARLVDIRESAMANKTFLDGHVHSMVGITTDAKRKWQEFVMQAENDAKDSSDYSAAKHCRMEALLQQCVSTAESAFKHSKDAQESVNEMAHKHVSDMASLIRNASNANEQHDAEIDCARISAEQDSLKNTDDTLKYIDSMSEQEHGIKSRILDSVKAHGKTLKIFHDDHSSQATSIKQRAEETFQQTYMDYEPSGTTPIRSEQDVPTKGTIESLRAMPMEALVEEFRENNSYESFEPKLLKSSVGLDLEAVGNSIRESLTYSSLPRTMLKLTKTTFLTANHERFRLLPLSQLAATVDTQETSLKSQTHTQKPLESHPSLQIDPKYFVSVLLNCKNIFQIKQAHAQIVANGLLTNLFVSNKLLYIYVQHKAIDEAHAFFGGMREKDPVSWSVMVGGFAKDGDFVNCFRTFKELTRCSVQPDNYTLPFVLRVCRDRMDLLMGSLVHGVVLKSGLSWDHFVCAALVDMYAKCRVIDDARKLFDDMHKKDLVTWTVMIDGYAECGNPNESLVLFDWMREEGIVPDKITMVTVVNACSKLGAMHKARFVHDYICSMKFSLTVILGTAMIDMYAKCGSVDFAREIFDGMREKNVISWSVMIAAYGYHGQGKKALDLFPMMLNCGIMPNRITFVSLLYACSHAGLVDEGFELFNIMWDKYGVKPDVKHCTCMVDPLGRAGRLDEALKLIENMTVEKDEGLWSAFLAACRIHKHVELAEWAAKSLLELQPQNPGHYVLLSNIYANAGMWEDMAKVRNLMTKRNLKKIPGWTWIEVDNKIHQFSVGDKSHPLSKEIYGLLKSLIEKLELAGYVPDTNFVLHDVDEEVKVGMLYTHSEKLAITFGLIATPEGTPIRITKNLRVCGDCHTFIKFVSAITKRSIIVRDSNRFHHFIEGACSCGDYCKNGVVEAFHKADVDITFSIPNLDKAEPFDPSWTNAQDLCGLKGSTVQGGVGPFGLLTLASEKLEEYTPVFFRVFTGLYKHVVLLCSDSGSSSLRKEGLYKPSFAGFVDIDHSVVESFGAGGKTCITSRVYPLVAVFDDAHLFVFNNGTETITADVEAWSMAKPDKMNN</sequence>
<dbReference type="GO" id="GO:0005524">
    <property type="term" value="F:ATP binding"/>
    <property type="evidence" value="ECO:0007669"/>
    <property type="project" value="UniProtKB-UniRule"/>
</dbReference>
<dbReference type="InterPro" id="IPR013320">
    <property type="entry name" value="ConA-like_dom_sf"/>
</dbReference>
<dbReference type="GO" id="GO:0008017">
    <property type="term" value="F:microtubule binding"/>
    <property type="evidence" value="ECO:0007669"/>
    <property type="project" value="InterPro"/>
</dbReference>
<dbReference type="PRINTS" id="PR00380">
    <property type="entry name" value="KINESINHEAVY"/>
</dbReference>
<organism evidence="16 17">
    <name type="scientific">Gossypium barbadense</name>
    <name type="common">Sea Island cotton</name>
    <name type="synonym">Hibiscus barbadensis</name>
    <dbReference type="NCBI Taxonomy" id="3634"/>
    <lineage>
        <taxon>Eukaryota</taxon>
        <taxon>Viridiplantae</taxon>
        <taxon>Streptophyta</taxon>
        <taxon>Embryophyta</taxon>
        <taxon>Tracheophyta</taxon>
        <taxon>Spermatophyta</taxon>
        <taxon>Magnoliopsida</taxon>
        <taxon>eudicotyledons</taxon>
        <taxon>Gunneridae</taxon>
        <taxon>Pentapetalae</taxon>
        <taxon>rosids</taxon>
        <taxon>malvids</taxon>
        <taxon>Malvales</taxon>
        <taxon>Malvaceae</taxon>
        <taxon>Malvoideae</taxon>
        <taxon>Gossypium</taxon>
    </lineage>
</organism>
<evidence type="ECO:0000256" key="7">
    <source>
        <dbReference type="ARBA" id="ARBA00022840"/>
    </source>
</evidence>
<dbReference type="SUPFAM" id="SSF52540">
    <property type="entry name" value="P-loop containing nucleoside triphosphate hydrolases"/>
    <property type="match status" value="1"/>
</dbReference>
<keyword evidence="14" id="KW-0175">Coiled coil</keyword>
<evidence type="ECO:0000256" key="3">
    <source>
        <dbReference type="ARBA" id="ARBA00022490"/>
    </source>
</evidence>
<dbReference type="Pfam" id="PF14432">
    <property type="entry name" value="DYW_deaminase"/>
    <property type="match status" value="1"/>
</dbReference>
<dbReference type="SUPFAM" id="SSF49899">
    <property type="entry name" value="Concanavalin A-like lectins/glucanases"/>
    <property type="match status" value="1"/>
</dbReference>
<evidence type="ECO:0000256" key="11">
    <source>
        <dbReference type="ARBA" id="ARBA00046159"/>
    </source>
</evidence>
<evidence type="ECO:0000256" key="14">
    <source>
        <dbReference type="SAM" id="Coils"/>
    </source>
</evidence>
<dbReference type="InterPro" id="IPR011990">
    <property type="entry name" value="TPR-like_helical_dom_sf"/>
</dbReference>
<comment type="similarity">
    <text evidence="2">Belongs to the PPR family. PCMP-H subfamily.</text>
</comment>
<feature type="repeat" description="PPR" evidence="13">
    <location>
        <begin position="1241"/>
        <end position="1275"/>
    </location>
</feature>
<evidence type="ECO:0000256" key="8">
    <source>
        <dbReference type="ARBA" id="ARBA00023175"/>
    </source>
</evidence>
<comment type="similarity">
    <text evidence="10">Belongs to the TRAFAC class myosin-kinesin ATPase superfamily. Kinesin family. KIN-5/BimC subfamily.</text>
</comment>
<dbReference type="InterPro" id="IPR013189">
    <property type="entry name" value="Glyco_hydro_32_C"/>
</dbReference>
<evidence type="ECO:0000256" key="12">
    <source>
        <dbReference type="PROSITE-ProRule" id="PRU00283"/>
    </source>
</evidence>
<dbReference type="GO" id="GO:0007018">
    <property type="term" value="P:microtubule-based movement"/>
    <property type="evidence" value="ECO:0007669"/>
    <property type="project" value="InterPro"/>
</dbReference>
<evidence type="ECO:0000313" key="17">
    <source>
        <dbReference type="Proteomes" id="UP000239757"/>
    </source>
</evidence>
<dbReference type="EMBL" id="KZ671762">
    <property type="protein sequence ID" value="PPR80609.1"/>
    <property type="molecule type" value="Genomic_DNA"/>
</dbReference>
<evidence type="ECO:0000256" key="13">
    <source>
        <dbReference type="PROSITE-ProRule" id="PRU00708"/>
    </source>
</evidence>
<dbReference type="Pfam" id="PF20431">
    <property type="entry name" value="E_motif"/>
    <property type="match status" value="1"/>
</dbReference>
<dbReference type="InterPro" id="IPR027417">
    <property type="entry name" value="P-loop_NTPase"/>
</dbReference>
<protein>
    <recommendedName>
        <fullName evidence="15">Kinesin motor domain-containing protein</fullName>
    </recommendedName>
</protein>
<evidence type="ECO:0000256" key="6">
    <source>
        <dbReference type="ARBA" id="ARBA00022741"/>
    </source>
</evidence>
<keyword evidence="5" id="KW-0677">Repeat</keyword>
<dbReference type="InterPro" id="IPR046849">
    <property type="entry name" value="E2_motif"/>
</dbReference>
<dbReference type="NCBIfam" id="TIGR00756">
    <property type="entry name" value="PPR"/>
    <property type="match status" value="5"/>
</dbReference>
<dbReference type="GO" id="GO:0005876">
    <property type="term" value="C:spindle microtubule"/>
    <property type="evidence" value="ECO:0007669"/>
    <property type="project" value="TreeGrafter"/>
</dbReference>
<keyword evidence="3" id="KW-0963">Cytoplasm</keyword>
<dbReference type="Pfam" id="PF00225">
    <property type="entry name" value="Kinesin"/>
    <property type="match status" value="1"/>
</dbReference>
<dbReference type="GO" id="GO:0031425">
    <property type="term" value="P:chloroplast RNA processing"/>
    <property type="evidence" value="ECO:0007669"/>
    <property type="project" value="UniProtKB-ARBA"/>
</dbReference>
<feature type="binding site" evidence="12">
    <location>
        <begin position="98"/>
        <end position="105"/>
    </location>
    <ligand>
        <name>ATP</name>
        <dbReference type="ChEBI" id="CHEBI:30616"/>
    </ligand>
</feature>
<evidence type="ECO:0000256" key="4">
    <source>
        <dbReference type="ARBA" id="ARBA00022701"/>
    </source>
</evidence>
<dbReference type="SMART" id="SM00129">
    <property type="entry name" value="KISc"/>
    <property type="match status" value="1"/>
</dbReference>
<proteinExistence type="inferred from homology"/>
<dbReference type="GO" id="GO:0004553">
    <property type="term" value="F:hydrolase activity, hydrolyzing O-glycosyl compounds"/>
    <property type="evidence" value="ECO:0007669"/>
    <property type="project" value="InterPro"/>
</dbReference>
<evidence type="ECO:0000259" key="15">
    <source>
        <dbReference type="PROSITE" id="PS50067"/>
    </source>
</evidence>
<gene>
    <name evidence="16" type="ORF">GOBAR_AA40102</name>
</gene>
<dbReference type="FunFam" id="1.25.40.10:FF:000682">
    <property type="entry name" value="Pentatricopeptide repeat-containing protein At3g16610"/>
    <property type="match status" value="1"/>
</dbReference>
<dbReference type="InterPro" id="IPR046848">
    <property type="entry name" value="E_motif"/>
</dbReference>
<dbReference type="GO" id="GO:0005975">
    <property type="term" value="P:carbohydrate metabolic process"/>
    <property type="evidence" value="ECO:0007669"/>
    <property type="project" value="InterPro"/>
</dbReference>
<dbReference type="PROSITE" id="PS51375">
    <property type="entry name" value="PPR"/>
    <property type="match status" value="5"/>
</dbReference>
<reference evidence="16 17" key="1">
    <citation type="submission" date="2015-01" db="EMBL/GenBank/DDBJ databases">
        <title>Genome of allotetraploid Gossypium barbadense reveals genomic plasticity and fiber elongation in cotton evolution.</title>
        <authorList>
            <person name="Chen X."/>
            <person name="Liu X."/>
            <person name="Zhao B."/>
            <person name="Zheng H."/>
            <person name="Hu Y."/>
            <person name="Lu G."/>
            <person name="Yang C."/>
            <person name="Chen J."/>
            <person name="Shan C."/>
            <person name="Zhang L."/>
            <person name="Zhou Y."/>
            <person name="Wang L."/>
            <person name="Guo W."/>
            <person name="Bai Y."/>
            <person name="Ruan J."/>
            <person name="Shangguan X."/>
            <person name="Mao Y."/>
            <person name="Jiang J."/>
            <person name="Zhu Y."/>
            <person name="Lei J."/>
            <person name="Kang H."/>
            <person name="Chen S."/>
            <person name="He X."/>
            <person name="Wang R."/>
            <person name="Wang Y."/>
            <person name="Chen J."/>
            <person name="Wang L."/>
            <person name="Yu S."/>
            <person name="Wang B."/>
            <person name="Wei J."/>
            <person name="Song S."/>
            <person name="Lu X."/>
            <person name="Gao Z."/>
            <person name="Gu W."/>
            <person name="Deng X."/>
            <person name="Ma D."/>
            <person name="Wang S."/>
            <person name="Liang W."/>
            <person name="Fang L."/>
            <person name="Cai C."/>
            <person name="Zhu X."/>
            <person name="Zhou B."/>
            <person name="Zhang Y."/>
            <person name="Chen Z."/>
            <person name="Xu S."/>
            <person name="Zhu R."/>
            <person name="Wang S."/>
            <person name="Zhang T."/>
            <person name="Zhao G."/>
        </authorList>
    </citation>
    <scope>NUCLEOTIDE SEQUENCE [LARGE SCALE GENOMIC DNA]</scope>
    <source>
        <strain evidence="17">cv. Xinhai21</strain>
        <tissue evidence="16">Leaf</tissue>
    </source>
</reference>
<dbReference type="InterPro" id="IPR019821">
    <property type="entry name" value="Kinesin_motor_CS"/>
</dbReference>
<keyword evidence="4" id="KW-0493">Microtubule</keyword>
<dbReference type="InterPro" id="IPR001752">
    <property type="entry name" value="Kinesin_motor_dom"/>
</dbReference>
<feature type="repeat" description="PPR" evidence="13">
    <location>
        <begin position="1210"/>
        <end position="1240"/>
    </location>
</feature>
<dbReference type="PROSITE" id="PS00411">
    <property type="entry name" value="KINESIN_MOTOR_1"/>
    <property type="match status" value="1"/>
</dbReference>
<evidence type="ECO:0000256" key="10">
    <source>
        <dbReference type="ARBA" id="ARBA00034704"/>
    </source>
</evidence>
<dbReference type="Pfam" id="PF08244">
    <property type="entry name" value="Glyco_hydro_32C"/>
    <property type="match status" value="1"/>
</dbReference>
<dbReference type="Pfam" id="PF20430">
    <property type="entry name" value="Eplus_motif"/>
    <property type="match status" value="1"/>
</dbReference>
<keyword evidence="6 12" id="KW-0547">Nucleotide-binding</keyword>
<feature type="repeat" description="PPR" evidence="13">
    <location>
        <begin position="1140"/>
        <end position="1174"/>
    </location>
</feature>
<dbReference type="PROSITE" id="PS50067">
    <property type="entry name" value="KINESIN_MOTOR_2"/>
    <property type="match status" value="1"/>
</dbReference>
<dbReference type="InterPro" id="IPR047149">
    <property type="entry name" value="KIF11-like"/>
</dbReference>
<dbReference type="FunFam" id="1.25.40.10:FF:001050">
    <property type="entry name" value="Pentatricopeptide repeat-containing protein At2g33760"/>
    <property type="match status" value="1"/>
</dbReference>
<accession>A0A2P5VP29</accession>
<dbReference type="PANTHER" id="PTHR47970">
    <property type="entry name" value="KINESIN-LIKE PROTEIN KIF11"/>
    <property type="match status" value="1"/>
</dbReference>
<dbReference type="PANTHER" id="PTHR47970:SF12">
    <property type="entry name" value="KINESIN FAMILY MEMBER 11"/>
    <property type="match status" value="1"/>
</dbReference>
<dbReference type="Gene3D" id="2.60.120.560">
    <property type="entry name" value="Exo-inulinase, domain 1"/>
    <property type="match status" value="1"/>
</dbReference>
<dbReference type="Gene3D" id="1.25.40.10">
    <property type="entry name" value="Tetratricopeptide repeat domain"/>
    <property type="match status" value="3"/>
</dbReference>
<dbReference type="InterPro" id="IPR036961">
    <property type="entry name" value="Kinesin_motor_dom_sf"/>
</dbReference>
<dbReference type="InterPro" id="IPR001362">
    <property type="entry name" value="Glyco_hydro_32"/>
</dbReference>
<dbReference type="InterPro" id="IPR032867">
    <property type="entry name" value="DYW_dom"/>
</dbReference>
<dbReference type="Pfam" id="PF13041">
    <property type="entry name" value="PPR_2"/>
    <property type="match status" value="2"/>
</dbReference>
<feature type="coiled-coil region" evidence="14">
    <location>
        <begin position="419"/>
        <end position="474"/>
    </location>
</feature>
<dbReference type="OrthoDB" id="185373at2759"/>